<name>A0A426DQU3_9FIRM</name>
<keyword evidence="3" id="KW-1185">Reference proteome</keyword>
<evidence type="ECO:0000313" key="3">
    <source>
        <dbReference type="Proteomes" id="UP000274920"/>
    </source>
</evidence>
<evidence type="ECO:0008006" key="4">
    <source>
        <dbReference type="Google" id="ProtNLM"/>
    </source>
</evidence>
<evidence type="ECO:0000313" key="2">
    <source>
        <dbReference type="EMBL" id="RRK35110.1"/>
    </source>
</evidence>
<gene>
    <name evidence="2" type="ORF">EBB54_30120</name>
</gene>
<organism evidence="2 3">
    <name type="scientific">Schaedlerella arabinosiphila</name>
    <dbReference type="NCBI Taxonomy" id="2044587"/>
    <lineage>
        <taxon>Bacteria</taxon>
        <taxon>Bacillati</taxon>
        <taxon>Bacillota</taxon>
        <taxon>Clostridia</taxon>
        <taxon>Lachnospirales</taxon>
        <taxon>Lachnospiraceae</taxon>
        <taxon>Schaedlerella</taxon>
    </lineage>
</organism>
<reference evidence="2" key="1">
    <citation type="submission" date="2018-10" db="EMBL/GenBank/DDBJ databases">
        <title>Schaedlerella arabinophila gen. nov. sp. nov., isolated from the mouse intestinal tract and comparative analysis with the genome of the closely related altered Schaedler flora strain ASF502.</title>
        <authorList>
            <person name="Miyake S."/>
            <person name="Soh M."/>
            <person name="Seedorf H."/>
        </authorList>
    </citation>
    <scope>NUCLEOTIDE SEQUENCE [LARGE SCALE GENOMIC DNA]</scope>
    <source>
        <strain evidence="2">DSM 106076</strain>
    </source>
</reference>
<evidence type="ECO:0000256" key="1">
    <source>
        <dbReference type="SAM" id="MobiDB-lite"/>
    </source>
</evidence>
<accession>A0A426DQU3</accession>
<dbReference type="Proteomes" id="UP000274920">
    <property type="component" value="Unassembled WGS sequence"/>
</dbReference>
<dbReference type="RefSeq" id="WP_125130506.1">
    <property type="nucleotide sequence ID" value="NZ_RHJS01000002.1"/>
</dbReference>
<protein>
    <recommendedName>
        <fullName evidence="4">DUF5105 domain-containing protein</fullName>
    </recommendedName>
</protein>
<proteinExistence type="predicted"/>
<feature type="region of interest" description="Disordered" evidence="1">
    <location>
        <begin position="216"/>
        <end position="240"/>
    </location>
</feature>
<dbReference type="EMBL" id="RHJS01000002">
    <property type="protein sequence ID" value="RRK35110.1"/>
    <property type="molecule type" value="Genomic_DNA"/>
</dbReference>
<sequence length="240" mass="27468">MSRLKKNWTQAAALMIFMVLLLAGCTTFDACAYMQAILDVSYRNETEDYMELTGATQEDADKIFQNNLDATMHEFHTAELSEELEESYRSLFEKTVKQVKYTVGEAAEGEGDGYTIDVSVEPILLFDNTYEEFQKKAEEYAAEISNNVMKGEEMPSDEEIQNQIYQTYYEVLTEELDAGLTYGEAENITVHINKTEEGIYEIPEKDLRTLDQAMISQKKLEKESQEEAKEESGKTPEKIE</sequence>
<dbReference type="PROSITE" id="PS51257">
    <property type="entry name" value="PROKAR_LIPOPROTEIN"/>
    <property type="match status" value="1"/>
</dbReference>
<comment type="caution">
    <text evidence="2">The sequence shown here is derived from an EMBL/GenBank/DDBJ whole genome shotgun (WGS) entry which is preliminary data.</text>
</comment>
<dbReference type="AlphaFoldDB" id="A0A426DQU3"/>
<feature type="compositionally biased region" description="Basic and acidic residues" evidence="1">
    <location>
        <begin position="218"/>
        <end position="240"/>
    </location>
</feature>